<dbReference type="GO" id="GO:0016831">
    <property type="term" value="F:carboxy-lyase activity"/>
    <property type="evidence" value="ECO:0007669"/>
    <property type="project" value="InterPro"/>
</dbReference>
<organism evidence="5">
    <name type="scientific">marine metagenome</name>
    <dbReference type="NCBI Taxonomy" id="408172"/>
    <lineage>
        <taxon>unclassified sequences</taxon>
        <taxon>metagenomes</taxon>
        <taxon>ecological metagenomes</taxon>
    </lineage>
</organism>
<dbReference type="InterPro" id="IPR049383">
    <property type="entry name" value="UbiD-like_N"/>
</dbReference>
<protein>
    <recommendedName>
        <fullName evidence="6">UbiD family decarboxylase</fullName>
    </recommendedName>
</protein>
<dbReference type="InterPro" id="IPR002830">
    <property type="entry name" value="UbiD"/>
</dbReference>
<evidence type="ECO:0000259" key="4">
    <source>
        <dbReference type="Pfam" id="PF20696"/>
    </source>
</evidence>
<accession>A0A381WVB2</accession>
<dbReference type="PANTHER" id="PTHR30108">
    <property type="entry name" value="3-OCTAPRENYL-4-HYDROXYBENZOATE CARBOXY-LYASE-RELATED"/>
    <property type="match status" value="1"/>
</dbReference>
<evidence type="ECO:0000259" key="2">
    <source>
        <dbReference type="Pfam" id="PF01977"/>
    </source>
</evidence>
<evidence type="ECO:0000256" key="1">
    <source>
        <dbReference type="ARBA" id="ARBA00010021"/>
    </source>
</evidence>
<dbReference type="Gene3D" id="3.40.1670.10">
    <property type="entry name" value="UbiD C-terminal domain-like"/>
    <property type="match status" value="1"/>
</dbReference>
<comment type="similarity">
    <text evidence="1">Belongs to the UbiD family.</text>
</comment>
<dbReference type="NCBIfam" id="TIGR00148">
    <property type="entry name" value="UbiD family decarboxylase"/>
    <property type="match status" value="1"/>
</dbReference>
<dbReference type="SUPFAM" id="SSF50475">
    <property type="entry name" value="FMN-binding split barrel"/>
    <property type="match status" value="1"/>
</dbReference>
<dbReference type="EMBL" id="UINC01012935">
    <property type="protein sequence ID" value="SVA56198.1"/>
    <property type="molecule type" value="Genomic_DNA"/>
</dbReference>
<gene>
    <name evidence="5" type="ORF">METZ01_LOCUS109052</name>
</gene>
<dbReference type="Pfam" id="PF01977">
    <property type="entry name" value="UbiD"/>
    <property type="match status" value="1"/>
</dbReference>
<evidence type="ECO:0008006" key="6">
    <source>
        <dbReference type="Google" id="ProtNLM"/>
    </source>
</evidence>
<feature type="domain" description="3-octaprenyl-4-hydroxybenzoate carboxy-lyase-like N-terminal" evidence="3">
    <location>
        <begin position="4"/>
        <end position="55"/>
    </location>
</feature>
<dbReference type="GO" id="GO:0005737">
    <property type="term" value="C:cytoplasm"/>
    <property type="evidence" value="ECO:0007669"/>
    <property type="project" value="TreeGrafter"/>
</dbReference>
<dbReference type="SUPFAM" id="SSF143968">
    <property type="entry name" value="UbiD C-terminal domain-like"/>
    <property type="match status" value="1"/>
</dbReference>
<dbReference type="Pfam" id="PF20696">
    <property type="entry name" value="UbiD_C"/>
    <property type="match status" value="1"/>
</dbReference>
<dbReference type="InterPro" id="IPR048304">
    <property type="entry name" value="UbiD_Rift_dom"/>
</dbReference>
<dbReference type="AlphaFoldDB" id="A0A381WVB2"/>
<dbReference type="InterPro" id="IPR049381">
    <property type="entry name" value="UbiD-like_C"/>
</dbReference>
<sequence>MDQDVSAVVWELAADGRHPLLRFTDVQDAGHEVVTNMFASRRRIERMIGAEEGRLHQRFELLAGDPRPLREVDAGPVLEQVVTGTDIDLRDLPLLTHFATDLGPYITSGVIVAEDPVTGCGNLSYHRALPASATSLGTSLHSRGDLWRLLDAWRTRGEPMPVAMVIGAHPVFMLAASSRVPLDVDEREIAGGLFGEPLEVVCTPTHGLRVPASAEYVLEGVIDADASAEEGPFGEFTGYSSDRSTHNRFDVQAVLHRDDPLWVDVVGGNSEEHLNLARVPRESEMDARLRARFPSVTRIHYPNSGSHFHCYVAVDQRRPGEARQVMLALLGWDPYVKTVVAVDPDVDCTDNSEVLWALATHFQPDRDLFTVDGLPGSPLDPSSTTGGTTSRLALDATRGPGFDALRIVVSADARTRAAAILHDLDTGRP</sequence>
<name>A0A381WVB2_9ZZZZ</name>
<evidence type="ECO:0000313" key="5">
    <source>
        <dbReference type="EMBL" id="SVA56198.1"/>
    </source>
</evidence>
<feature type="domain" description="3-octaprenyl-4-hydroxybenzoate carboxy-lyase-like Rift-related" evidence="2">
    <location>
        <begin position="72"/>
        <end position="268"/>
    </location>
</feature>
<reference evidence="5" key="1">
    <citation type="submission" date="2018-05" db="EMBL/GenBank/DDBJ databases">
        <authorList>
            <person name="Lanie J.A."/>
            <person name="Ng W.-L."/>
            <person name="Kazmierczak K.M."/>
            <person name="Andrzejewski T.M."/>
            <person name="Davidsen T.M."/>
            <person name="Wayne K.J."/>
            <person name="Tettelin H."/>
            <person name="Glass J.I."/>
            <person name="Rusch D."/>
            <person name="Podicherti R."/>
            <person name="Tsui H.-C.T."/>
            <person name="Winkler M.E."/>
        </authorList>
    </citation>
    <scope>NUCLEOTIDE SEQUENCE</scope>
</reference>
<proteinExistence type="inferred from homology"/>
<dbReference type="Pfam" id="PF20695">
    <property type="entry name" value="UbiD_N"/>
    <property type="match status" value="1"/>
</dbReference>
<dbReference type="PANTHER" id="PTHR30108:SF21">
    <property type="entry name" value="4-HYDROXYBENZOATE DECARBOXYLASE"/>
    <property type="match status" value="1"/>
</dbReference>
<evidence type="ECO:0000259" key="3">
    <source>
        <dbReference type="Pfam" id="PF20695"/>
    </source>
</evidence>
<feature type="domain" description="3-octaprenyl-4-hydroxybenzoate carboxy-lyase-like C-terminal" evidence="4">
    <location>
        <begin position="276"/>
        <end position="396"/>
    </location>
</feature>